<dbReference type="InterPro" id="IPR001173">
    <property type="entry name" value="Glyco_trans_2-like"/>
</dbReference>
<reference evidence="2 3" key="1">
    <citation type="submission" date="2018-06" db="EMBL/GenBank/DDBJ databases">
        <authorList>
            <consortium name="Pathogen Informatics"/>
            <person name="Doyle S."/>
        </authorList>
    </citation>
    <scope>NUCLEOTIDE SEQUENCE [LARGE SCALE GENOMIC DNA]</scope>
    <source>
        <strain evidence="2 3">NCTC11343</strain>
    </source>
</reference>
<dbReference type="InterPro" id="IPR029044">
    <property type="entry name" value="Nucleotide-diphossugar_trans"/>
</dbReference>
<evidence type="ECO:0000259" key="1">
    <source>
        <dbReference type="Pfam" id="PF00535"/>
    </source>
</evidence>
<accession>A0A2X2J222</accession>
<dbReference type="RefSeq" id="WP_112375296.1">
    <property type="nucleotide sequence ID" value="NZ_CP069793.1"/>
</dbReference>
<name>A0A2X2J222_SPHMU</name>
<sequence>MSIDVSVVIPMYNSEDTIVRALQSVVQQTYQGNVEIIVVNDGSQDNSENEVIAFKQAYPQVDLKLISQPNGGVSKARNTGLRNASGMVIALLDSDDEWLANKLEWQLPYLRSDIDFVTCLRNNDRIGFPYKLIDDKFASVTLRKLMIKVVGQTSTAVFKRSILERIGLFDENQKYSEDANYWMKASRVANMVILNKKLVITGGGKPSVGFSGLSSNIAGMEQGVQKNIKEMYTLRYINIFEYFFFRMFSRLKYVVRKLKYK</sequence>
<dbReference type="CDD" id="cd00761">
    <property type="entry name" value="Glyco_tranf_GTA_type"/>
    <property type="match status" value="1"/>
</dbReference>
<proteinExistence type="predicted"/>
<dbReference type="PANTHER" id="PTHR22916">
    <property type="entry name" value="GLYCOSYLTRANSFERASE"/>
    <property type="match status" value="1"/>
</dbReference>
<evidence type="ECO:0000313" key="2">
    <source>
        <dbReference type="EMBL" id="SPZ88427.1"/>
    </source>
</evidence>
<gene>
    <name evidence="2" type="primary">kfoC_4</name>
    <name evidence="2" type="ORF">NCTC11343_03479</name>
</gene>
<dbReference type="GO" id="GO:0016758">
    <property type="term" value="F:hexosyltransferase activity"/>
    <property type="evidence" value="ECO:0007669"/>
    <property type="project" value="UniProtKB-ARBA"/>
</dbReference>
<dbReference type="Proteomes" id="UP000251241">
    <property type="component" value="Unassembled WGS sequence"/>
</dbReference>
<organism evidence="2 3">
    <name type="scientific">Sphingobacterium multivorum</name>
    <dbReference type="NCBI Taxonomy" id="28454"/>
    <lineage>
        <taxon>Bacteria</taxon>
        <taxon>Pseudomonadati</taxon>
        <taxon>Bacteroidota</taxon>
        <taxon>Sphingobacteriia</taxon>
        <taxon>Sphingobacteriales</taxon>
        <taxon>Sphingobacteriaceae</taxon>
        <taxon>Sphingobacterium</taxon>
    </lineage>
</organism>
<feature type="domain" description="Glycosyltransferase 2-like" evidence="1">
    <location>
        <begin position="6"/>
        <end position="164"/>
    </location>
</feature>
<dbReference type="SUPFAM" id="SSF53448">
    <property type="entry name" value="Nucleotide-diphospho-sugar transferases"/>
    <property type="match status" value="1"/>
</dbReference>
<dbReference type="Pfam" id="PF00535">
    <property type="entry name" value="Glycos_transf_2"/>
    <property type="match status" value="1"/>
</dbReference>
<protein>
    <submittedName>
        <fullName evidence="2">Chondroitin polymerase</fullName>
    </submittedName>
</protein>
<dbReference type="EMBL" id="UAUU01000009">
    <property type="protein sequence ID" value="SPZ88427.1"/>
    <property type="molecule type" value="Genomic_DNA"/>
</dbReference>
<dbReference type="Gene3D" id="3.90.550.10">
    <property type="entry name" value="Spore Coat Polysaccharide Biosynthesis Protein SpsA, Chain A"/>
    <property type="match status" value="1"/>
</dbReference>
<evidence type="ECO:0000313" key="3">
    <source>
        <dbReference type="Proteomes" id="UP000251241"/>
    </source>
</evidence>
<dbReference type="GeneID" id="97183339"/>
<dbReference type="PANTHER" id="PTHR22916:SF3">
    <property type="entry name" value="UDP-GLCNAC:BETAGAL BETA-1,3-N-ACETYLGLUCOSAMINYLTRANSFERASE-LIKE PROTEIN 1"/>
    <property type="match status" value="1"/>
</dbReference>
<dbReference type="AlphaFoldDB" id="A0A2X2J222"/>